<comment type="caution">
    <text evidence="1">The sequence shown here is derived from an EMBL/GenBank/DDBJ whole genome shotgun (WGS) entry which is preliminary data.</text>
</comment>
<dbReference type="Proteomes" id="UP000789405">
    <property type="component" value="Unassembled WGS sequence"/>
</dbReference>
<evidence type="ECO:0000313" key="2">
    <source>
        <dbReference type="Proteomes" id="UP000789405"/>
    </source>
</evidence>
<evidence type="ECO:0000313" key="1">
    <source>
        <dbReference type="EMBL" id="CAG8797241.1"/>
    </source>
</evidence>
<dbReference type="AlphaFoldDB" id="A0A9N9JU10"/>
<accession>A0A9N9JU10</accession>
<protein>
    <submittedName>
        <fullName evidence="1">1838_t:CDS:1</fullName>
    </submittedName>
</protein>
<proteinExistence type="predicted"/>
<dbReference type="EMBL" id="CAJVPY010031964">
    <property type="protein sequence ID" value="CAG8797241.1"/>
    <property type="molecule type" value="Genomic_DNA"/>
</dbReference>
<reference evidence="1" key="1">
    <citation type="submission" date="2021-06" db="EMBL/GenBank/DDBJ databases">
        <authorList>
            <person name="Kallberg Y."/>
            <person name="Tangrot J."/>
            <person name="Rosling A."/>
        </authorList>
    </citation>
    <scope>NUCLEOTIDE SEQUENCE</scope>
    <source>
        <strain evidence="1">MA453B</strain>
    </source>
</reference>
<feature type="non-terminal residue" evidence="1">
    <location>
        <position position="1"/>
    </location>
</feature>
<name>A0A9N9JU10_9GLOM</name>
<keyword evidence="2" id="KW-1185">Reference proteome</keyword>
<organism evidence="1 2">
    <name type="scientific">Dentiscutata erythropus</name>
    <dbReference type="NCBI Taxonomy" id="1348616"/>
    <lineage>
        <taxon>Eukaryota</taxon>
        <taxon>Fungi</taxon>
        <taxon>Fungi incertae sedis</taxon>
        <taxon>Mucoromycota</taxon>
        <taxon>Glomeromycotina</taxon>
        <taxon>Glomeromycetes</taxon>
        <taxon>Diversisporales</taxon>
        <taxon>Gigasporaceae</taxon>
        <taxon>Dentiscutata</taxon>
    </lineage>
</organism>
<dbReference type="OrthoDB" id="2419611at2759"/>
<gene>
    <name evidence="1" type="ORF">DERYTH_LOCUS22641</name>
</gene>
<sequence length="52" mass="6058">KGYENFTKTCLKDYVIKSRLEEMYGGVDKQLECENYGTSRCPQERICVKCSI</sequence>